<dbReference type="AlphaFoldDB" id="A0A4Y8AUK9"/>
<evidence type="ECO:0000313" key="2">
    <source>
        <dbReference type="Proteomes" id="UP000298517"/>
    </source>
</evidence>
<organism evidence="1 2">
    <name type="scientific">Gramella jeungdoensis</name>
    <dbReference type="NCBI Taxonomy" id="708091"/>
    <lineage>
        <taxon>Bacteria</taxon>
        <taxon>Pseudomonadati</taxon>
        <taxon>Bacteroidota</taxon>
        <taxon>Flavobacteriia</taxon>
        <taxon>Flavobacteriales</taxon>
        <taxon>Flavobacteriaceae</taxon>
        <taxon>Christiangramia</taxon>
    </lineage>
</organism>
<evidence type="ECO:0000313" key="1">
    <source>
        <dbReference type="EMBL" id="TEW75591.1"/>
    </source>
</evidence>
<sequence>MKNLILKDRMKIVAVAMVFILISCEKSDDLVSSEVSGTYIGTLTSNVSGKSTVAKSNTAATAVVKMVGNQIEVHCFGDDFDTTIMLSLYEDGDMINTCLTGNDFENRYGHMLGQGNMMNGSMHTNGNEWMQHLNNEHQDGDEHFGGFDMIHHSFNYTFKMNNGEFHFQGTKK</sequence>
<accession>A0A4Y8AUK9</accession>
<proteinExistence type="predicted"/>
<name>A0A4Y8AUK9_9FLAO</name>
<comment type="caution">
    <text evidence="1">The sequence shown here is derived from an EMBL/GenBank/DDBJ whole genome shotgun (WGS) entry which is preliminary data.</text>
</comment>
<keyword evidence="2" id="KW-1185">Reference proteome</keyword>
<evidence type="ECO:0008006" key="3">
    <source>
        <dbReference type="Google" id="ProtNLM"/>
    </source>
</evidence>
<dbReference type="EMBL" id="SNQI01000002">
    <property type="protein sequence ID" value="TEW75591.1"/>
    <property type="molecule type" value="Genomic_DNA"/>
</dbReference>
<dbReference type="OrthoDB" id="1122309at2"/>
<protein>
    <recommendedName>
        <fullName evidence="3">Lipoprotein</fullName>
    </recommendedName>
</protein>
<gene>
    <name evidence="1" type="ORF">E2488_08785</name>
</gene>
<dbReference type="RefSeq" id="WP_134247960.1">
    <property type="nucleotide sequence ID" value="NZ_SNQI01000002.1"/>
</dbReference>
<reference evidence="1 2" key="1">
    <citation type="journal article" date="2011" name="J. Microbiol.">
        <title>Gramella jeungdoensis sp. nov., isolated from a solar saltern in Korea.</title>
        <authorList>
            <person name="Joung Y."/>
            <person name="Kim H."/>
            <person name="Jang T."/>
            <person name="Ahn T.S."/>
            <person name="Joh K."/>
        </authorList>
    </citation>
    <scope>NUCLEOTIDE SEQUENCE [LARGE SCALE GENOMIC DNA]</scope>
    <source>
        <strain evidence="1 2">KCTC 23123</strain>
    </source>
</reference>
<dbReference type="PROSITE" id="PS51257">
    <property type="entry name" value="PROKAR_LIPOPROTEIN"/>
    <property type="match status" value="1"/>
</dbReference>
<dbReference type="Proteomes" id="UP000298517">
    <property type="component" value="Unassembled WGS sequence"/>
</dbReference>